<dbReference type="CDD" id="cd01448">
    <property type="entry name" value="TST_Repeat_1"/>
    <property type="match status" value="1"/>
</dbReference>
<dbReference type="InterPro" id="IPR001763">
    <property type="entry name" value="Rhodanese-like_dom"/>
</dbReference>
<dbReference type="SUPFAM" id="SSF52821">
    <property type="entry name" value="Rhodanese/Cell cycle control phosphatase"/>
    <property type="match status" value="2"/>
</dbReference>
<dbReference type="PANTHER" id="PTHR11364:SF27">
    <property type="entry name" value="SULFURTRANSFERASE"/>
    <property type="match status" value="1"/>
</dbReference>
<reference evidence="4 5" key="1">
    <citation type="submission" date="2020-07" db="EMBL/GenBank/DDBJ databases">
        <title>Description of Kordia aestuariivivens sp. nov., isolated from a tidal flat.</title>
        <authorList>
            <person name="Park S."/>
            <person name="Yoon J.-H."/>
        </authorList>
    </citation>
    <scope>NUCLEOTIDE SEQUENCE [LARGE SCALE GENOMIC DNA]</scope>
    <source>
        <strain evidence="4 5">YSTF-M3</strain>
    </source>
</reference>
<sequence>MNIQLTNPIVSTDWLHENLHATNLVILNGTIPKVVNASSQAETQQIPNTRFFDIKKVFSELNAPFPNTMVSVATFTQEAQKLGINHDSAIVVYDELGIYSAPRVWYMFKSMGFDNIAVLNGGFPLWKEAGFSSEAKKTYIGNRGNFQGKDRLDLFRNFDRMLQEVQNKSSLILDARSEARFTGKVPEPRVGLRSGQIPTSKNLPYTELLVSNQFKSKAALKAIFELLQTEESHFVFSCGTGITACILALAAEYVGYKEYAVYDGSWTEWGNLYR</sequence>
<evidence type="ECO:0000256" key="2">
    <source>
        <dbReference type="ARBA" id="ARBA00022737"/>
    </source>
</evidence>
<keyword evidence="2" id="KW-0677">Repeat</keyword>
<feature type="domain" description="Rhodanese" evidence="3">
    <location>
        <begin position="166"/>
        <end position="274"/>
    </location>
</feature>
<evidence type="ECO:0000313" key="5">
    <source>
        <dbReference type="Proteomes" id="UP000619238"/>
    </source>
</evidence>
<dbReference type="InterPro" id="IPR045078">
    <property type="entry name" value="TST/MPST-like"/>
</dbReference>
<dbReference type="Proteomes" id="UP000619238">
    <property type="component" value="Unassembled WGS sequence"/>
</dbReference>
<dbReference type="SMART" id="SM00450">
    <property type="entry name" value="RHOD"/>
    <property type="match status" value="2"/>
</dbReference>
<evidence type="ECO:0000256" key="1">
    <source>
        <dbReference type="ARBA" id="ARBA00022679"/>
    </source>
</evidence>
<dbReference type="EMBL" id="JACGWS010000005">
    <property type="protein sequence ID" value="MBC8754902.1"/>
    <property type="molecule type" value="Genomic_DNA"/>
</dbReference>
<dbReference type="CDD" id="cd01449">
    <property type="entry name" value="TST_Repeat_2"/>
    <property type="match status" value="1"/>
</dbReference>
<organism evidence="4 5">
    <name type="scientific">Kordia aestuariivivens</name>
    <dbReference type="NCBI Taxonomy" id="2759037"/>
    <lineage>
        <taxon>Bacteria</taxon>
        <taxon>Pseudomonadati</taxon>
        <taxon>Bacteroidota</taxon>
        <taxon>Flavobacteriia</taxon>
        <taxon>Flavobacteriales</taxon>
        <taxon>Flavobacteriaceae</taxon>
        <taxon>Kordia</taxon>
    </lineage>
</organism>
<comment type="caution">
    <text evidence="4">The sequence shown here is derived from an EMBL/GenBank/DDBJ whole genome shotgun (WGS) entry which is preliminary data.</text>
</comment>
<gene>
    <name evidence="4" type="ORF">H2O64_09490</name>
</gene>
<dbReference type="Pfam" id="PF00581">
    <property type="entry name" value="Rhodanese"/>
    <property type="match status" value="2"/>
</dbReference>
<keyword evidence="1" id="KW-0808">Transferase</keyword>
<protein>
    <submittedName>
        <fullName evidence="4">Sulfurtransferase</fullName>
    </submittedName>
</protein>
<evidence type="ECO:0000259" key="3">
    <source>
        <dbReference type="PROSITE" id="PS50206"/>
    </source>
</evidence>
<name>A0ABR7Q8L3_9FLAO</name>
<proteinExistence type="predicted"/>
<dbReference type="PANTHER" id="PTHR11364">
    <property type="entry name" value="THIOSULFATE SULFERTANSFERASE"/>
    <property type="match status" value="1"/>
</dbReference>
<keyword evidence="5" id="KW-1185">Reference proteome</keyword>
<dbReference type="PROSITE" id="PS50206">
    <property type="entry name" value="RHODANESE_3"/>
    <property type="match status" value="2"/>
</dbReference>
<feature type="domain" description="Rhodanese" evidence="3">
    <location>
        <begin position="46"/>
        <end position="135"/>
    </location>
</feature>
<evidence type="ECO:0000313" key="4">
    <source>
        <dbReference type="EMBL" id="MBC8754902.1"/>
    </source>
</evidence>
<accession>A0ABR7Q8L3</accession>
<dbReference type="InterPro" id="IPR036873">
    <property type="entry name" value="Rhodanese-like_dom_sf"/>
</dbReference>
<dbReference type="Gene3D" id="3.40.250.10">
    <property type="entry name" value="Rhodanese-like domain"/>
    <property type="match status" value="2"/>
</dbReference>
<dbReference type="RefSeq" id="WP_187561954.1">
    <property type="nucleotide sequence ID" value="NZ_JACGWS010000005.1"/>
</dbReference>